<reference evidence="1 2" key="1">
    <citation type="submission" date="2021-06" db="EMBL/GenBank/DDBJ databases">
        <title>Caerostris darwini draft genome.</title>
        <authorList>
            <person name="Kono N."/>
            <person name="Arakawa K."/>
        </authorList>
    </citation>
    <scope>NUCLEOTIDE SEQUENCE [LARGE SCALE GENOMIC DNA]</scope>
</reference>
<name>A0AAV4X9K2_9ARAC</name>
<gene>
    <name evidence="1" type="ORF">CDAR_562661</name>
</gene>
<protein>
    <submittedName>
        <fullName evidence="1">Uncharacterized protein</fullName>
    </submittedName>
</protein>
<dbReference type="AlphaFoldDB" id="A0AAV4X9K2"/>
<organism evidence="1 2">
    <name type="scientific">Caerostris darwini</name>
    <dbReference type="NCBI Taxonomy" id="1538125"/>
    <lineage>
        <taxon>Eukaryota</taxon>
        <taxon>Metazoa</taxon>
        <taxon>Ecdysozoa</taxon>
        <taxon>Arthropoda</taxon>
        <taxon>Chelicerata</taxon>
        <taxon>Arachnida</taxon>
        <taxon>Araneae</taxon>
        <taxon>Araneomorphae</taxon>
        <taxon>Entelegynae</taxon>
        <taxon>Araneoidea</taxon>
        <taxon>Araneidae</taxon>
        <taxon>Caerostris</taxon>
    </lineage>
</organism>
<accession>A0AAV4X9K2</accession>
<sequence length="132" mass="15189">MDDQATAAHSSEAVERPCERFGREYALKNAIARLSQTNLPTLYDDLKMKLRALDSLGRKSRKIRGCILFVLALESVRTKFYRKVDLNAFHNCIDEFRPTCSNEYLPRLFYAVLQTSTVRFPALTKAAIKKRN</sequence>
<keyword evidence="2" id="KW-1185">Reference proteome</keyword>
<proteinExistence type="predicted"/>
<dbReference type="EMBL" id="BPLQ01015714">
    <property type="protein sequence ID" value="GIY90584.1"/>
    <property type="molecule type" value="Genomic_DNA"/>
</dbReference>
<evidence type="ECO:0000313" key="1">
    <source>
        <dbReference type="EMBL" id="GIY90584.1"/>
    </source>
</evidence>
<dbReference type="Proteomes" id="UP001054837">
    <property type="component" value="Unassembled WGS sequence"/>
</dbReference>
<comment type="caution">
    <text evidence="1">The sequence shown here is derived from an EMBL/GenBank/DDBJ whole genome shotgun (WGS) entry which is preliminary data.</text>
</comment>
<evidence type="ECO:0000313" key="2">
    <source>
        <dbReference type="Proteomes" id="UP001054837"/>
    </source>
</evidence>